<dbReference type="Proteomes" id="UP000813444">
    <property type="component" value="Unassembled WGS sequence"/>
</dbReference>
<evidence type="ECO:0000256" key="1">
    <source>
        <dbReference type="SAM" id="MobiDB-lite"/>
    </source>
</evidence>
<feature type="region of interest" description="Disordered" evidence="1">
    <location>
        <begin position="1"/>
        <end position="27"/>
    </location>
</feature>
<comment type="caution">
    <text evidence="2">The sequence shown here is derived from an EMBL/GenBank/DDBJ whole genome shotgun (WGS) entry which is preliminary data.</text>
</comment>
<sequence>MDPTNKNRSSPRESSLESIQPSPVIPTPNSHMADFGSALVEAHILTQDSNEAYYPLSIQTLDAGVMLQILERVLYFTIAPLFNDVGCLSSITGGQHNEVFNIARSVAYNGLLASYVVTHRKYARIDPTTAATMHDAGIDDSPFPAYVAALINGLGPVRVTTTPARRLHVPIFQWREIVALQPATYSATHIYMCQREIKNSNMAGAKIEPDGAASSTWWTFWPRAGQATTDIDPASNARYGHPDSFLHTKTVYSPFQFEDTECHMKLGMAFADQPLAFPGIGPWTCSPWYSSHDLGLRGESPLLSAFPPQIFEYPFYWRNHSAHAALIEQEDARRTRNVYHPHRRYRVVFHYFDHIALREIEPRHYASWAYELSQPV</sequence>
<protein>
    <submittedName>
        <fullName evidence="2">Uncharacterized protein</fullName>
    </submittedName>
</protein>
<evidence type="ECO:0000313" key="3">
    <source>
        <dbReference type="Proteomes" id="UP000813444"/>
    </source>
</evidence>
<keyword evidence="3" id="KW-1185">Reference proteome</keyword>
<dbReference type="AlphaFoldDB" id="A0A8K0SAV7"/>
<gene>
    <name evidence="2" type="ORF">B0I35DRAFT_414241</name>
</gene>
<dbReference type="EMBL" id="JAGPNK010000020">
    <property type="protein sequence ID" value="KAH7305045.1"/>
    <property type="molecule type" value="Genomic_DNA"/>
</dbReference>
<dbReference type="OrthoDB" id="10503770at2759"/>
<reference evidence="2" key="1">
    <citation type="journal article" date="2021" name="Nat. Commun.">
        <title>Genetic determinants of endophytism in the Arabidopsis root mycobiome.</title>
        <authorList>
            <person name="Mesny F."/>
            <person name="Miyauchi S."/>
            <person name="Thiergart T."/>
            <person name="Pickel B."/>
            <person name="Atanasova L."/>
            <person name="Karlsson M."/>
            <person name="Huettel B."/>
            <person name="Barry K.W."/>
            <person name="Haridas S."/>
            <person name="Chen C."/>
            <person name="Bauer D."/>
            <person name="Andreopoulos W."/>
            <person name="Pangilinan J."/>
            <person name="LaButti K."/>
            <person name="Riley R."/>
            <person name="Lipzen A."/>
            <person name="Clum A."/>
            <person name="Drula E."/>
            <person name="Henrissat B."/>
            <person name="Kohler A."/>
            <person name="Grigoriev I.V."/>
            <person name="Martin F.M."/>
            <person name="Hacquard S."/>
        </authorList>
    </citation>
    <scope>NUCLEOTIDE SEQUENCE</scope>
    <source>
        <strain evidence="2">MPI-CAGE-CH-0235</strain>
    </source>
</reference>
<organism evidence="2 3">
    <name type="scientific">Stachybotrys elegans</name>
    <dbReference type="NCBI Taxonomy" id="80388"/>
    <lineage>
        <taxon>Eukaryota</taxon>
        <taxon>Fungi</taxon>
        <taxon>Dikarya</taxon>
        <taxon>Ascomycota</taxon>
        <taxon>Pezizomycotina</taxon>
        <taxon>Sordariomycetes</taxon>
        <taxon>Hypocreomycetidae</taxon>
        <taxon>Hypocreales</taxon>
        <taxon>Stachybotryaceae</taxon>
        <taxon>Stachybotrys</taxon>
    </lineage>
</organism>
<accession>A0A8K0SAV7</accession>
<evidence type="ECO:0000313" key="2">
    <source>
        <dbReference type="EMBL" id="KAH7305045.1"/>
    </source>
</evidence>
<proteinExistence type="predicted"/>
<name>A0A8K0SAV7_9HYPO</name>